<accession>A0A2N1PR77</accession>
<dbReference type="EMBL" id="PGXC01000004">
    <property type="protein sequence ID" value="PKK90839.1"/>
    <property type="molecule type" value="Genomic_DNA"/>
</dbReference>
<gene>
    <name evidence="1" type="ORF">CVV64_08135</name>
</gene>
<comment type="caution">
    <text evidence="1">The sequence shown here is derived from an EMBL/GenBank/DDBJ whole genome shotgun (WGS) entry which is preliminary data.</text>
</comment>
<reference evidence="1 2" key="1">
    <citation type="journal article" date="2017" name="ISME J.">
        <title>Potential for microbial H2 and metal transformations associated with novel bacteria and archaea in deep terrestrial subsurface sediments.</title>
        <authorList>
            <person name="Hernsdorf A.W."/>
            <person name="Amano Y."/>
            <person name="Miyakawa K."/>
            <person name="Ise K."/>
            <person name="Suzuki Y."/>
            <person name="Anantharaman K."/>
            <person name="Probst A."/>
            <person name="Burstein D."/>
            <person name="Thomas B.C."/>
            <person name="Banfield J.F."/>
        </authorList>
    </citation>
    <scope>NUCLEOTIDE SEQUENCE [LARGE SCALE GENOMIC DNA]</scope>
    <source>
        <strain evidence="1">HGW-Wallbacteria-1</strain>
    </source>
</reference>
<name>A0A2N1PR77_9BACT</name>
<dbReference type="AlphaFoldDB" id="A0A2N1PR77"/>
<evidence type="ECO:0000313" key="2">
    <source>
        <dbReference type="Proteomes" id="UP000233256"/>
    </source>
</evidence>
<dbReference type="Proteomes" id="UP000233256">
    <property type="component" value="Unassembled WGS sequence"/>
</dbReference>
<sequence>MTVNNINSPWTECTIVDSTVSSELESESISIAIEKVEVLVSDPDIWEHQNIFIKGRTIRIILGNFMDFSEINRVSGPEIKKNSSGGLIQATGKIIGFFEGSPILDIGFPVVLYGHCNLMPTNNSICKIQGGLRIIDAAPI</sequence>
<organism evidence="1 2">
    <name type="scientific">Candidatus Wallbacteria bacterium HGW-Wallbacteria-1</name>
    <dbReference type="NCBI Taxonomy" id="2013854"/>
    <lineage>
        <taxon>Bacteria</taxon>
        <taxon>Candidatus Walliibacteriota</taxon>
    </lineage>
</organism>
<evidence type="ECO:0000313" key="1">
    <source>
        <dbReference type="EMBL" id="PKK90839.1"/>
    </source>
</evidence>
<proteinExistence type="predicted"/>
<protein>
    <submittedName>
        <fullName evidence="1">Uncharacterized protein</fullName>
    </submittedName>
</protein>